<reference evidence="2 3" key="2">
    <citation type="submission" date="2019-08" db="EMBL/GenBank/DDBJ databases">
        <authorList>
            <person name="Henke P."/>
        </authorList>
    </citation>
    <scope>NUCLEOTIDE SEQUENCE [LARGE SCALE GENOMIC DNA]</scope>
    <source>
        <strain evidence="2">Phe10_nw2017</strain>
    </source>
</reference>
<reference evidence="2 3" key="1">
    <citation type="submission" date="2019-08" db="EMBL/GenBank/DDBJ databases">
        <title>100 year-old enigma solved: identification of Planctomyces bekefii, the type genus and species of the phylum Planctomycetes.</title>
        <authorList>
            <person name="Svetlana D.N."/>
            <person name="Overmann J."/>
        </authorList>
    </citation>
    <scope>NUCLEOTIDE SEQUENCE [LARGE SCALE GENOMIC DNA]</scope>
    <source>
        <strain evidence="2">Phe10_nw2017</strain>
    </source>
</reference>
<dbReference type="GO" id="GO:0003676">
    <property type="term" value="F:nucleic acid binding"/>
    <property type="evidence" value="ECO:0007669"/>
    <property type="project" value="InterPro"/>
</dbReference>
<protein>
    <recommendedName>
        <fullName evidence="1">DNA/RNA non-specific endonuclease/pyrophosphatase/phosphodiesterase domain-containing protein</fullName>
    </recommendedName>
</protein>
<dbReference type="InterPro" id="IPR044925">
    <property type="entry name" value="His-Me_finger_sf"/>
</dbReference>
<evidence type="ECO:0000259" key="1">
    <source>
        <dbReference type="Pfam" id="PF01223"/>
    </source>
</evidence>
<organism evidence="2 3">
    <name type="scientific">Planctomyces bekefii</name>
    <dbReference type="NCBI Taxonomy" id="1653850"/>
    <lineage>
        <taxon>Bacteria</taxon>
        <taxon>Pseudomonadati</taxon>
        <taxon>Planctomycetota</taxon>
        <taxon>Planctomycetia</taxon>
        <taxon>Planctomycetales</taxon>
        <taxon>Planctomycetaceae</taxon>
        <taxon>Planctomyces</taxon>
    </lineage>
</organism>
<evidence type="ECO:0000313" key="2">
    <source>
        <dbReference type="EMBL" id="TWW08611.1"/>
    </source>
</evidence>
<dbReference type="Proteomes" id="UP000321083">
    <property type="component" value="Unassembled WGS sequence"/>
</dbReference>
<gene>
    <name evidence="2" type="ORF">E3A20_22590</name>
</gene>
<dbReference type="GO" id="GO:0016787">
    <property type="term" value="F:hydrolase activity"/>
    <property type="evidence" value="ECO:0007669"/>
    <property type="project" value="InterPro"/>
</dbReference>
<sequence length="85" mass="9992">MFKIVTWVDDGKVKASAYLMPHMIPDKNAKFTDFATTVDEIEAVTGLDFFTTAEHGRAREFESGFFRHFMLIQYYRRIIGQRHQD</sequence>
<name>A0A5C6M6F3_9PLAN</name>
<dbReference type="EMBL" id="SRHE01000581">
    <property type="protein sequence ID" value="TWW08611.1"/>
    <property type="molecule type" value="Genomic_DNA"/>
</dbReference>
<dbReference type="InterPro" id="IPR044929">
    <property type="entry name" value="DNA/RNA_non-sp_Endonuclease_sf"/>
</dbReference>
<dbReference type="Gene3D" id="3.40.570.10">
    <property type="entry name" value="Extracellular Endonuclease, subunit A"/>
    <property type="match status" value="1"/>
</dbReference>
<accession>A0A5C6M6F3</accession>
<keyword evidence="3" id="KW-1185">Reference proteome</keyword>
<dbReference type="InterPro" id="IPR001604">
    <property type="entry name" value="Endo_G_ENPP1-like_dom"/>
</dbReference>
<feature type="domain" description="DNA/RNA non-specific endonuclease/pyrophosphatase/phosphodiesterase" evidence="1">
    <location>
        <begin position="1"/>
        <end position="52"/>
    </location>
</feature>
<dbReference type="AlphaFoldDB" id="A0A5C6M6F3"/>
<dbReference type="Pfam" id="PF01223">
    <property type="entry name" value="Endonuclease_NS"/>
    <property type="match status" value="1"/>
</dbReference>
<proteinExistence type="predicted"/>
<comment type="caution">
    <text evidence="2">The sequence shown here is derived from an EMBL/GenBank/DDBJ whole genome shotgun (WGS) entry which is preliminary data.</text>
</comment>
<dbReference type="GO" id="GO:0046872">
    <property type="term" value="F:metal ion binding"/>
    <property type="evidence" value="ECO:0007669"/>
    <property type="project" value="InterPro"/>
</dbReference>
<evidence type="ECO:0000313" key="3">
    <source>
        <dbReference type="Proteomes" id="UP000321083"/>
    </source>
</evidence>
<dbReference type="SUPFAM" id="SSF54060">
    <property type="entry name" value="His-Me finger endonucleases"/>
    <property type="match status" value="1"/>
</dbReference>